<evidence type="ECO:0000256" key="2">
    <source>
        <dbReference type="ARBA" id="ARBA00010617"/>
    </source>
</evidence>
<evidence type="ECO:0000313" key="11">
    <source>
        <dbReference type="Proteomes" id="UP001286313"/>
    </source>
</evidence>
<keyword evidence="7 8" id="KW-0503">Monooxygenase</keyword>
<dbReference type="InterPro" id="IPR017972">
    <property type="entry name" value="Cyt_P450_CS"/>
</dbReference>
<dbReference type="AlphaFoldDB" id="A0AAE1BHN2"/>
<sequence>TFVLSPPVVACHDPNTFPDPHAFRPQRWLTRPTTNTNKINNNNNNKPNNINNYNNINNNTTTNKINNKPNNINNNNINTTTNNNDHNATTTPTNPPTPATPTPTTTTTTDGGRVHPYTIVAFGHGARMCPGRRLAEQEIYLAIIQLVKTYKMEVSGEKKPVGQVMRLNMMPDGAFSVIFTPRN</sequence>
<proteinExistence type="inferred from homology"/>
<evidence type="ECO:0000256" key="5">
    <source>
        <dbReference type="ARBA" id="ARBA00023002"/>
    </source>
</evidence>
<dbReference type="InterPro" id="IPR036396">
    <property type="entry name" value="Cyt_P450_sf"/>
</dbReference>
<evidence type="ECO:0000256" key="8">
    <source>
        <dbReference type="RuleBase" id="RU000461"/>
    </source>
</evidence>
<comment type="similarity">
    <text evidence="2 8">Belongs to the cytochrome P450 family.</text>
</comment>
<evidence type="ECO:0000256" key="4">
    <source>
        <dbReference type="ARBA" id="ARBA00022723"/>
    </source>
</evidence>
<evidence type="ECO:0000256" key="7">
    <source>
        <dbReference type="ARBA" id="ARBA00023033"/>
    </source>
</evidence>
<dbReference type="EMBL" id="JAWQEG010008689">
    <property type="protein sequence ID" value="KAK3849819.1"/>
    <property type="molecule type" value="Genomic_DNA"/>
</dbReference>
<feature type="non-terminal residue" evidence="10">
    <location>
        <position position="183"/>
    </location>
</feature>
<feature type="compositionally biased region" description="Low complexity" evidence="9">
    <location>
        <begin position="32"/>
        <end position="92"/>
    </location>
</feature>
<feature type="region of interest" description="Disordered" evidence="9">
    <location>
        <begin position="30"/>
        <end position="112"/>
    </location>
</feature>
<dbReference type="Proteomes" id="UP001286313">
    <property type="component" value="Unassembled WGS sequence"/>
</dbReference>
<dbReference type="GO" id="GO:0016705">
    <property type="term" value="F:oxidoreductase activity, acting on paired donors, with incorporation or reduction of molecular oxygen"/>
    <property type="evidence" value="ECO:0007669"/>
    <property type="project" value="InterPro"/>
</dbReference>
<evidence type="ECO:0000256" key="1">
    <source>
        <dbReference type="ARBA" id="ARBA00001971"/>
    </source>
</evidence>
<keyword evidence="5 8" id="KW-0560">Oxidoreductase</keyword>
<organism evidence="10 11">
    <name type="scientific">Petrolisthes cinctipes</name>
    <name type="common">Flat porcelain crab</name>
    <dbReference type="NCBI Taxonomy" id="88211"/>
    <lineage>
        <taxon>Eukaryota</taxon>
        <taxon>Metazoa</taxon>
        <taxon>Ecdysozoa</taxon>
        <taxon>Arthropoda</taxon>
        <taxon>Crustacea</taxon>
        <taxon>Multicrustacea</taxon>
        <taxon>Malacostraca</taxon>
        <taxon>Eumalacostraca</taxon>
        <taxon>Eucarida</taxon>
        <taxon>Decapoda</taxon>
        <taxon>Pleocyemata</taxon>
        <taxon>Anomura</taxon>
        <taxon>Galatheoidea</taxon>
        <taxon>Porcellanidae</taxon>
        <taxon>Petrolisthes</taxon>
    </lineage>
</organism>
<dbReference type="InterPro" id="IPR050479">
    <property type="entry name" value="CYP11_CYP27_families"/>
</dbReference>
<dbReference type="Gene3D" id="1.10.630.10">
    <property type="entry name" value="Cytochrome P450"/>
    <property type="match status" value="1"/>
</dbReference>
<dbReference type="GO" id="GO:0004497">
    <property type="term" value="F:monooxygenase activity"/>
    <property type="evidence" value="ECO:0007669"/>
    <property type="project" value="UniProtKB-KW"/>
</dbReference>
<name>A0AAE1BHN2_PETCI</name>
<dbReference type="GO" id="GO:0005506">
    <property type="term" value="F:iron ion binding"/>
    <property type="evidence" value="ECO:0007669"/>
    <property type="project" value="InterPro"/>
</dbReference>
<dbReference type="GO" id="GO:0020037">
    <property type="term" value="F:heme binding"/>
    <property type="evidence" value="ECO:0007669"/>
    <property type="project" value="InterPro"/>
</dbReference>
<dbReference type="Pfam" id="PF00067">
    <property type="entry name" value="p450"/>
    <property type="match status" value="1"/>
</dbReference>
<keyword evidence="3 8" id="KW-0349">Heme</keyword>
<evidence type="ECO:0000256" key="9">
    <source>
        <dbReference type="SAM" id="MobiDB-lite"/>
    </source>
</evidence>
<keyword evidence="4 8" id="KW-0479">Metal-binding</keyword>
<comment type="caution">
    <text evidence="10">The sequence shown here is derived from an EMBL/GenBank/DDBJ whole genome shotgun (WGS) entry which is preliminary data.</text>
</comment>
<dbReference type="PANTHER" id="PTHR24279">
    <property type="entry name" value="CYTOCHROME P450"/>
    <property type="match status" value="1"/>
</dbReference>
<dbReference type="InterPro" id="IPR001128">
    <property type="entry name" value="Cyt_P450"/>
</dbReference>
<protein>
    <recommendedName>
        <fullName evidence="12">Cytochrome P450</fullName>
    </recommendedName>
</protein>
<keyword evidence="6 8" id="KW-0408">Iron</keyword>
<dbReference type="SUPFAM" id="SSF48264">
    <property type="entry name" value="Cytochrome P450"/>
    <property type="match status" value="1"/>
</dbReference>
<dbReference type="PROSITE" id="PS00086">
    <property type="entry name" value="CYTOCHROME_P450"/>
    <property type="match status" value="1"/>
</dbReference>
<dbReference type="PANTHER" id="PTHR24279:SF120">
    <property type="entry name" value="CYTOCHROME P450"/>
    <property type="match status" value="1"/>
</dbReference>
<evidence type="ECO:0000313" key="10">
    <source>
        <dbReference type="EMBL" id="KAK3849819.1"/>
    </source>
</evidence>
<keyword evidence="11" id="KW-1185">Reference proteome</keyword>
<gene>
    <name evidence="10" type="ORF">Pcinc_043442</name>
</gene>
<comment type="cofactor">
    <cofactor evidence="1">
        <name>heme</name>
        <dbReference type="ChEBI" id="CHEBI:30413"/>
    </cofactor>
</comment>
<evidence type="ECO:0008006" key="12">
    <source>
        <dbReference type="Google" id="ProtNLM"/>
    </source>
</evidence>
<accession>A0AAE1BHN2</accession>
<evidence type="ECO:0000256" key="6">
    <source>
        <dbReference type="ARBA" id="ARBA00023004"/>
    </source>
</evidence>
<evidence type="ECO:0000256" key="3">
    <source>
        <dbReference type="ARBA" id="ARBA00022617"/>
    </source>
</evidence>
<reference evidence="10" key="1">
    <citation type="submission" date="2023-10" db="EMBL/GenBank/DDBJ databases">
        <title>Genome assemblies of two species of porcelain crab, Petrolisthes cinctipes and Petrolisthes manimaculis (Anomura: Porcellanidae).</title>
        <authorList>
            <person name="Angst P."/>
        </authorList>
    </citation>
    <scope>NUCLEOTIDE SEQUENCE</scope>
    <source>
        <strain evidence="10">PB745_01</strain>
        <tissue evidence="10">Gill</tissue>
    </source>
</reference>